<name>A0A518HJQ2_9BACT</name>
<gene>
    <name evidence="1" type="ORF">Enr13x_08380</name>
</gene>
<keyword evidence="2" id="KW-1185">Reference proteome</keyword>
<evidence type="ECO:0000313" key="2">
    <source>
        <dbReference type="Proteomes" id="UP000319004"/>
    </source>
</evidence>
<dbReference type="KEGG" id="snep:Enr13x_08380"/>
<organism evidence="1 2">
    <name type="scientific">Stieleria neptunia</name>
    <dbReference type="NCBI Taxonomy" id="2527979"/>
    <lineage>
        <taxon>Bacteria</taxon>
        <taxon>Pseudomonadati</taxon>
        <taxon>Planctomycetota</taxon>
        <taxon>Planctomycetia</taxon>
        <taxon>Pirellulales</taxon>
        <taxon>Pirellulaceae</taxon>
        <taxon>Stieleria</taxon>
    </lineage>
</organism>
<proteinExistence type="predicted"/>
<reference evidence="1 2" key="1">
    <citation type="submission" date="2019-03" db="EMBL/GenBank/DDBJ databases">
        <title>Deep-cultivation of Planctomycetes and their phenomic and genomic characterization uncovers novel biology.</title>
        <authorList>
            <person name="Wiegand S."/>
            <person name="Jogler M."/>
            <person name="Boedeker C."/>
            <person name="Pinto D."/>
            <person name="Vollmers J."/>
            <person name="Rivas-Marin E."/>
            <person name="Kohn T."/>
            <person name="Peeters S.H."/>
            <person name="Heuer A."/>
            <person name="Rast P."/>
            <person name="Oberbeckmann S."/>
            <person name="Bunk B."/>
            <person name="Jeske O."/>
            <person name="Meyerdierks A."/>
            <person name="Storesund J.E."/>
            <person name="Kallscheuer N."/>
            <person name="Luecker S."/>
            <person name="Lage O.M."/>
            <person name="Pohl T."/>
            <person name="Merkel B.J."/>
            <person name="Hornburger P."/>
            <person name="Mueller R.-W."/>
            <person name="Bruemmer F."/>
            <person name="Labrenz M."/>
            <person name="Spormann A.M."/>
            <person name="Op den Camp H."/>
            <person name="Overmann J."/>
            <person name="Amann R."/>
            <person name="Jetten M.S.M."/>
            <person name="Mascher T."/>
            <person name="Medema M.H."/>
            <person name="Devos D.P."/>
            <person name="Kaster A.-K."/>
            <person name="Ovreas L."/>
            <person name="Rohde M."/>
            <person name="Galperin M.Y."/>
            <person name="Jogler C."/>
        </authorList>
    </citation>
    <scope>NUCLEOTIDE SEQUENCE [LARGE SCALE GENOMIC DNA]</scope>
    <source>
        <strain evidence="1 2">Enr13</strain>
    </source>
</reference>
<protein>
    <submittedName>
        <fullName evidence="1">Uncharacterized protein</fullName>
    </submittedName>
</protein>
<dbReference type="AlphaFoldDB" id="A0A518HJQ2"/>
<accession>A0A518HJQ2</accession>
<dbReference type="Proteomes" id="UP000319004">
    <property type="component" value="Chromosome"/>
</dbReference>
<sequence length="55" mass="5814">MHDGSAYGNGEPLANSIVRKILGFPKTRAQKTRITSTTKWSVALGGMLGARPSSP</sequence>
<evidence type="ECO:0000313" key="1">
    <source>
        <dbReference type="EMBL" id="QDV41000.1"/>
    </source>
</evidence>
<dbReference type="EMBL" id="CP037423">
    <property type="protein sequence ID" value="QDV41000.1"/>
    <property type="molecule type" value="Genomic_DNA"/>
</dbReference>